<dbReference type="InterPro" id="IPR003810">
    <property type="entry name" value="Mntp/YtaF"/>
</dbReference>
<evidence type="ECO:0000256" key="4">
    <source>
        <dbReference type="ARBA" id="ARBA00023136"/>
    </source>
</evidence>
<feature type="transmembrane region" description="Helical" evidence="5">
    <location>
        <begin position="135"/>
        <end position="157"/>
    </location>
</feature>
<proteinExistence type="predicted"/>
<sequence length="188" mass="19989">MNYFEVVVIGLVLCADSFSAAVAMGARPHKFSDSIKFAFSSGGAEALVAFLGAIAGAKVIAQFDYIDHWISFGLLTAVAIHMAYEGYEELSGKHEDEEEKPKEFHSIFKVILVSFATSLDAFAVGVTIGASGKVLTPYIISIGGWAFCSTIVGMSIAKRASDKLGPIFSIIAAIILQSLAVKFLLEGL</sequence>
<keyword evidence="2 5" id="KW-0812">Transmembrane</keyword>
<feature type="transmembrane region" description="Helical" evidence="5">
    <location>
        <begin position="6"/>
        <end position="25"/>
    </location>
</feature>
<evidence type="ECO:0000256" key="3">
    <source>
        <dbReference type="ARBA" id="ARBA00022989"/>
    </source>
</evidence>
<evidence type="ECO:0000256" key="2">
    <source>
        <dbReference type="ARBA" id="ARBA00022692"/>
    </source>
</evidence>
<name>A0ABY0IGT9_9BACT</name>
<gene>
    <name evidence="6" type="ORF">DAY19_07630</name>
</gene>
<keyword evidence="3 5" id="KW-1133">Transmembrane helix</keyword>
<keyword evidence="7" id="KW-1185">Reference proteome</keyword>
<feature type="transmembrane region" description="Helical" evidence="5">
    <location>
        <begin position="69"/>
        <end position="87"/>
    </location>
</feature>
<dbReference type="Pfam" id="PF02659">
    <property type="entry name" value="Mntp"/>
    <property type="match status" value="1"/>
</dbReference>
<accession>A0ABY0IGT9</accession>
<dbReference type="EMBL" id="QDKL01000002">
    <property type="protein sequence ID" value="RZF22168.1"/>
    <property type="molecule type" value="Genomic_DNA"/>
</dbReference>
<keyword evidence="1" id="KW-1003">Cell membrane</keyword>
<evidence type="ECO:0000313" key="6">
    <source>
        <dbReference type="EMBL" id="RZF22168.1"/>
    </source>
</evidence>
<dbReference type="PANTHER" id="PTHR35529:SF1">
    <property type="entry name" value="MANGANESE EFFLUX PUMP MNTP-RELATED"/>
    <property type="match status" value="1"/>
</dbReference>
<evidence type="ECO:0000256" key="5">
    <source>
        <dbReference type="SAM" id="Phobius"/>
    </source>
</evidence>
<evidence type="ECO:0008006" key="8">
    <source>
        <dbReference type="Google" id="ProtNLM"/>
    </source>
</evidence>
<evidence type="ECO:0000256" key="1">
    <source>
        <dbReference type="ARBA" id="ARBA00022475"/>
    </source>
</evidence>
<keyword evidence="4 5" id="KW-0472">Membrane</keyword>
<organism evidence="6 7">
    <name type="scientific">Halobacteriovorax vibrionivorans</name>
    <dbReference type="NCBI Taxonomy" id="2152716"/>
    <lineage>
        <taxon>Bacteria</taxon>
        <taxon>Pseudomonadati</taxon>
        <taxon>Bdellovibrionota</taxon>
        <taxon>Bacteriovoracia</taxon>
        <taxon>Bacteriovoracales</taxon>
        <taxon>Halobacteriovoraceae</taxon>
        <taxon>Halobacteriovorax</taxon>
    </lineage>
</organism>
<dbReference type="Proteomes" id="UP000443582">
    <property type="component" value="Unassembled WGS sequence"/>
</dbReference>
<feature type="transmembrane region" description="Helical" evidence="5">
    <location>
        <begin position="107"/>
        <end position="129"/>
    </location>
</feature>
<feature type="transmembrane region" description="Helical" evidence="5">
    <location>
        <begin position="164"/>
        <end position="185"/>
    </location>
</feature>
<evidence type="ECO:0000313" key="7">
    <source>
        <dbReference type="Proteomes" id="UP000443582"/>
    </source>
</evidence>
<protein>
    <recommendedName>
        <fullName evidence="8">Manganese efflux pump MntP</fullName>
    </recommendedName>
</protein>
<dbReference type="PANTHER" id="PTHR35529">
    <property type="entry name" value="MANGANESE EFFLUX PUMP MNTP-RELATED"/>
    <property type="match status" value="1"/>
</dbReference>
<feature type="transmembrane region" description="Helical" evidence="5">
    <location>
        <begin position="37"/>
        <end position="57"/>
    </location>
</feature>
<comment type="caution">
    <text evidence="6">The sequence shown here is derived from an EMBL/GenBank/DDBJ whole genome shotgun (WGS) entry which is preliminary data.</text>
</comment>
<reference evidence="7" key="1">
    <citation type="journal article" date="2019" name="Int. J. Syst. Evol. Microbiol.">
        <title>Halobacteriovorax valvorus sp. nov., a novel prokaryotic predator isolated from coastal seawater of China.</title>
        <authorList>
            <person name="Chen M.-X."/>
        </authorList>
    </citation>
    <scope>NUCLEOTIDE SEQUENCE [LARGE SCALE GENOMIC DNA]</scope>
    <source>
        <strain evidence="7">BL9</strain>
    </source>
</reference>